<dbReference type="Proteomes" id="UP000319160">
    <property type="component" value="Unassembled WGS sequence"/>
</dbReference>
<organism evidence="1 2">
    <name type="scientific">Xylaria flabelliformis</name>
    <dbReference type="NCBI Taxonomy" id="2512241"/>
    <lineage>
        <taxon>Eukaryota</taxon>
        <taxon>Fungi</taxon>
        <taxon>Dikarya</taxon>
        <taxon>Ascomycota</taxon>
        <taxon>Pezizomycotina</taxon>
        <taxon>Sordariomycetes</taxon>
        <taxon>Xylariomycetidae</taxon>
        <taxon>Xylariales</taxon>
        <taxon>Xylariaceae</taxon>
        <taxon>Xylaria</taxon>
    </lineage>
</organism>
<reference evidence="2" key="1">
    <citation type="submission" date="2019-06" db="EMBL/GenBank/DDBJ databases">
        <title>Draft genome sequence of the griseofulvin-producing fungus Xylaria cubensis strain G536.</title>
        <authorList>
            <person name="Mead M.E."/>
            <person name="Raja H.A."/>
            <person name="Steenwyk J.L."/>
            <person name="Knowles S.L."/>
            <person name="Oberlies N.H."/>
            <person name="Rokas A."/>
        </authorList>
    </citation>
    <scope>NUCLEOTIDE SEQUENCE [LARGE SCALE GENOMIC DNA]</scope>
    <source>
        <strain evidence="2">G536</strain>
    </source>
</reference>
<name>A0A553HJ92_9PEZI</name>
<proteinExistence type="predicted"/>
<dbReference type="EMBL" id="VFLP01000104">
    <property type="protein sequence ID" value="TRX87993.1"/>
    <property type="molecule type" value="Genomic_DNA"/>
</dbReference>
<evidence type="ECO:0000313" key="2">
    <source>
        <dbReference type="Proteomes" id="UP000319160"/>
    </source>
</evidence>
<protein>
    <submittedName>
        <fullName evidence="1">Uncharacterized protein</fullName>
    </submittedName>
</protein>
<keyword evidence="2" id="KW-1185">Reference proteome</keyword>
<comment type="caution">
    <text evidence="1">The sequence shown here is derived from an EMBL/GenBank/DDBJ whole genome shotgun (WGS) entry which is preliminary data.</text>
</comment>
<evidence type="ECO:0000313" key="1">
    <source>
        <dbReference type="EMBL" id="TRX87993.1"/>
    </source>
</evidence>
<dbReference type="AlphaFoldDB" id="A0A553HJ92"/>
<sequence>MSRRRRGLLYLKRNVLVQLLHEASIAPNAADYRVLDCFGYFRSTGQIPGGGRPIPIIGFVFRLPDWANRHKHPTTVHKLLENSFKSDDAKLTPGLGARFQLARQLAN</sequence>
<dbReference type="OrthoDB" id="1911848at2759"/>
<accession>A0A553HJ92</accession>
<gene>
    <name evidence="1" type="ORF">FHL15_011095</name>
</gene>